<dbReference type="Proteomes" id="UP000886595">
    <property type="component" value="Unassembled WGS sequence"/>
</dbReference>
<evidence type="ECO:0000256" key="7">
    <source>
        <dbReference type="ARBA" id="ARBA00022857"/>
    </source>
</evidence>
<evidence type="ECO:0000256" key="12">
    <source>
        <dbReference type="RuleBase" id="RU000363"/>
    </source>
</evidence>
<accession>A0A8X7WK49</accession>
<keyword evidence="16" id="KW-1185">Reference proteome</keyword>
<dbReference type="GO" id="GO:0005829">
    <property type="term" value="C:cytosol"/>
    <property type="evidence" value="ECO:0007669"/>
    <property type="project" value="TreeGrafter"/>
</dbReference>
<dbReference type="SUPFAM" id="SSF51735">
    <property type="entry name" value="NAD(P)-binding Rossmann-fold domains"/>
    <property type="match status" value="1"/>
</dbReference>
<evidence type="ECO:0000256" key="8">
    <source>
        <dbReference type="ARBA" id="ARBA00022955"/>
    </source>
</evidence>
<evidence type="ECO:0000256" key="5">
    <source>
        <dbReference type="ARBA" id="ARBA00022528"/>
    </source>
</evidence>
<dbReference type="GO" id="GO:0009507">
    <property type="term" value="C:chloroplast"/>
    <property type="evidence" value="ECO:0007669"/>
    <property type="project" value="UniProtKB-SubCell"/>
</dbReference>
<keyword evidence="6" id="KW-0934">Plastid</keyword>
<feature type="region of interest" description="Disordered" evidence="13">
    <location>
        <begin position="395"/>
        <end position="439"/>
    </location>
</feature>
<dbReference type="PANTHER" id="PTHR43391:SF95">
    <property type="entry name" value="3-OXOACYL-[ACYL-CARRIER-PROTEIN] REDUCTASE"/>
    <property type="match status" value="1"/>
</dbReference>
<sequence>MELLNDFLNLTAPFFTFLGLCFFLPPFMFFKFLQSIFFTIFSENLYGKVVLITGASSGIGEQLAYEYASKGARLALTARRKNRLEEVADIAREVGSPNVITVHADVSKPDDCRRIVDETISHFGRLDHLVNNAGITKISMFENFEEITRTRSVMDTNFWGSVYTTRAALPYLRQSNGKIVVMSSSAAWLTAPRMSFYSASKAALLNFFETLRIELGADVHITIVTPGYTEFELAQGKYFSAEGELVVDQDDRDVQVGAFPVASVSSCAKEIVNGVCRKQRYVTEPSWFKVTYIWKVFCPELIEWGCRLLFTTTSEENALSKKSLDTTGDVHMHDPGSADQTHGNLFADGEYDLGPIEDDADTAEYIRWMVDAQQKNNSFMKRILRVLTCKFFQASTPGAGSGEHPRREKKPRRHKTPVSTEGRAKNMRYAGQLDNESTE</sequence>
<evidence type="ECO:0000313" key="16">
    <source>
        <dbReference type="Proteomes" id="UP000886595"/>
    </source>
</evidence>
<evidence type="ECO:0000256" key="10">
    <source>
        <dbReference type="ARBA" id="ARBA00023002"/>
    </source>
</evidence>
<dbReference type="PRINTS" id="PR00080">
    <property type="entry name" value="SDRFAMILY"/>
</dbReference>
<dbReference type="EMBL" id="JAAMPC010000001">
    <property type="protein sequence ID" value="KAG2331711.1"/>
    <property type="molecule type" value="Genomic_DNA"/>
</dbReference>
<name>A0A8X7WK49_BRACI</name>
<dbReference type="PANTHER" id="PTHR43391">
    <property type="entry name" value="RETINOL DEHYDROGENASE-RELATED"/>
    <property type="match status" value="1"/>
</dbReference>
<evidence type="ECO:0000313" key="15">
    <source>
        <dbReference type="EMBL" id="KAG2331711.1"/>
    </source>
</evidence>
<evidence type="ECO:0000256" key="6">
    <source>
        <dbReference type="ARBA" id="ARBA00022640"/>
    </source>
</evidence>
<evidence type="ECO:0000256" key="1">
    <source>
        <dbReference type="ARBA" id="ARBA00004229"/>
    </source>
</evidence>
<keyword evidence="14" id="KW-1133">Transmembrane helix</keyword>
<dbReference type="OrthoDB" id="47007at2759"/>
<evidence type="ECO:0000256" key="9">
    <source>
        <dbReference type="ARBA" id="ARBA00022968"/>
    </source>
</evidence>
<keyword evidence="5" id="KW-0150">Chloroplast</keyword>
<evidence type="ECO:0000256" key="11">
    <source>
        <dbReference type="ARBA" id="ARBA00023098"/>
    </source>
</evidence>
<dbReference type="PRINTS" id="PR00081">
    <property type="entry name" value="GDHRDH"/>
</dbReference>
<dbReference type="GO" id="GO:0006694">
    <property type="term" value="P:steroid biosynthetic process"/>
    <property type="evidence" value="ECO:0007669"/>
    <property type="project" value="UniProtKB-KW"/>
</dbReference>
<organism evidence="15 16">
    <name type="scientific">Brassica carinata</name>
    <name type="common">Ethiopian mustard</name>
    <name type="synonym">Abyssinian cabbage</name>
    <dbReference type="NCBI Taxonomy" id="52824"/>
    <lineage>
        <taxon>Eukaryota</taxon>
        <taxon>Viridiplantae</taxon>
        <taxon>Streptophyta</taxon>
        <taxon>Embryophyta</taxon>
        <taxon>Tracheophyta</taxon>
        <taxon>Spermatophyta</taxon>
        <taxon>Magnoliopsida</taxon>
        <taxon>eudicotyledons</taxon>
        <taxon>Gunneridae</taxon>
        <taxon>Pentapetalae</taxon>
        <taxon>rosids</taxon>
        <taxon>malvids</taxon>
        <taxon>Brassicales</taxon>
        <taxon>Brassicaceae</taxon>
        <taxon>Brassiceae</taxon>
        <taxon>Brassica</taxon>
    </lineage>
</organism>
<reference evidence="15 16" key="1">
    <citation type="submission" date="2020-02" db="EMBL/GenBank/DDBJ databases">
        <authorList>
            <person name="Ma Q."/>
            <person name="Huang Y."/>
            <person name="Song X."/>
            <person name="Pei D."/>
        </authorList>
    </citation>
    <scope>NUCLEOTIDE SEQUENCE [LARGE SCALE GENOMIC DNA]</scope>
    <source>
        <strain evidence="15">Sxm20200214</strain>
        <tissue evidence="15">Leaf</tissue>
    </source>
</reference>
<comment type="subcellular location">
    <subcellularLocation>
        <location evidence="2">Membrane</location>
        <topology evidence="2">Single-pass type II membrane protein</topology>
    </subcellularLocation>
    <subcellularLocation>
        <location evidence="1">Plastid</location>
        <location evidence="1">Chloroplast</location>
    </subcellularLocation>
</comment>
<feature type="transmembrane region" description="Helical" evidence="14">
    <location>
        <begin position="12"/>
        <end position="33"/>
    </location>
</feature>
<keyword evidence="11" id="KW-0443">Lipid metabolism</keyword>
<dbReference type="GO" id="GO:0072582">
    <property type="term" value="F:17-beta-hydroxysteroid dehydrogenase (NADP+) activity"/>
    <property type="evidence" value="ECO:0007669"/>
    <property type="project" value="TreeGrafter"/>
</dbReference>
<keyword evidence="4" id="KW-0444">Lipid biosynthesis</keyword>
<keyword evidence="14" id="KW-0472">Membrane</keyword>
<comment type="similarity">
    <text evidence="3 12">Belongs to the short-chain dehydrogenases/reductases (SDR) family.</text>
</comment>
<dbReference type="InterPro" id="IPR002347">
    <property type="entry name" value="SDR_fam"/>
</dbReference>
<dbReference type="AlphaFoldDB" id="A0A8X7WK49"/>
<feature type="compositionally biased region" description="Basic residues" evidence="13">
    <location>
        <begin position="407"/>
        <end position="416"/>
    </location>
</feature>
<proteinExistence type="inferred from homology"/>
<dbReference type="NCBIfam" id="NF004825">
    <property type="entry name" value="PRK06181.1"/>
    <property type="match status" value="1"/>
</dbReference>
<evidence type="ECO:0000256" key="3">
    <source>
        <dbReference type="ARBA" id="ARBA00006484"/>
    </source>
</evidence>
<evidence type="ECO:0000256" key="13">
    <source>
        <dbReference type="SAM" id="MobiDB-lite"/>
    </source>
</evidence>
<evidence type="ECO:0008006" key="17">
    <source>
        <dbReference type="Google" id="ProtNLM"/>
    </source>
</evidence>
<evidence type="ECO:0000256" key="4">
    <source>
        <dbReference type="ARBA" id="ARBA00022516"/>
    </source>
</evidence>
<dbReference type="InterPro" id="IPR036291">
    <property type="entry name" value="NAD(P)-bd_dom_sf"/>
</dbReference>
<evidence type="ECO:0000256" key="2">
    <source>
        <dbReference type="ARBA" id="ARBA00004606"/>
    </source>
</evidence>
<keyword evidence="8" id="KW-0752">Steroid biosynthesis</keyword>
<dbReference type="Gene3D" id="3.40.50.720">
    <property type="entry name" value="NAD(P)-binding Rossmann-like Domain"/>
    <property type="match status" value="1"/>
</dbReference>
<keyword evidence="14" id="KW-0812">Transmembrane</keyword>
<comment type="caution">
    <text evidence="15">The sequence shown here is derived from an EMBL/GenBank/DDBJ whole genome shotgun (WGS) entry which is preliminary data.</text>
</comment>
<keyword evidence="10" id="KW-0560">Oxidoreductase</keyword>
<evidence type="ECO:0000256" key="14">
    <source>
        <dbReference type="SAM" id="Phobius"/>
    </source>
</evidence>
<dbReference type="PROSITE" id="PS00061">
    <property type="entry name" value="ADH_SHORT"/>
    <property type="match status" value="1"/>
</dbReference>
<keyword evidence="9" id="KW-0735">Signal-anchor</keyword>
<dbReference type="InterPro" id="IPR020904">
    <property type="entry name" value="Sc_DH/Rdtase_CS"/>
</dbReference>
<dbReference type="GO" id="GO:0016020">
    <property type="term" value="C:membrane"/>
    <property type="evidence" value="ECO:0007669"/>
    <property type="project" value="UniProtKB-SubCell"/>
</dbReference>
<keyword evidence="7" id="KW-0521">NADP</keyword>
<dbReference type="Pfam" id="PF00106">
    <property type="entry name" value="adh_short"/>
    <property type="match status" value="1"/>
</dbReference>
<gene>
    <name evidence="15" type="ORF">Bca52824_002891</name>
</gene>
<protein>
    <recommendedName>
        <fullName evidence="17">3-oxoacyl-[acyl-carrier-protein] reductase</fullName>
    </recommendedName>
</protein>